<evidence type="ECO:0000256" key="3">
    <source>
        <dbReference type="PROSITE-ProRule" id="PRU00339"/>
    </source>
</evidence>
<keyword evidence="2" id="KW-0378">Hydrolase</keyword>
<evidence type="ECO:0000313" key="6">
    <source>
        <dbReference type="Proteomes" id="UP000319848"/>
    </source>
</evidence>
<keyword evidence="6" id="KW-1185">Reference proteome</keyword>
<dbReference type="SUPFAM" id="SSF48452">
    <property type="entry name" value="TPR-like"/>
    <property type="match status" value="1"/>
</dbReference>
<protein>
    <recommendedName>
        <fullName evidence="7">Alpha/beta superfamily hydrolase</fullName>
    </recommendedName>
</protein>
<dbReference type="SMART" id="SM00028">
    <property type="entry name" value="TPR"/>
    <property type="match status" value="2"/>
</dbReference>
<evidence type="ECO:0000256" key="4">
    <source>
        <dbReference type="SAM" id="SignalP"/>
    </source>
</evidence>
<feature type="signal peptide" evidence="4">
    <location>
        <begin position="1"/>
        <end position="21"/>
    </location>
</feature>
<dbReference type="RefSeq" id="WP_023571531.1">
    <property type="nucleotide sequence ID" value="NZ_AVBI01000019.1"/>
</dbReference>
<name>V6S3Q3_9FLAO</name>
<keyword evidence="4" id="KW-0732">Signal</keyword>
<dbReference type="OrthoDB" id="9784036at2"/>
<comment type="similarity">
    <text evidence="1">Belongs to the esterase D family.</text>
</comment>
<evidence type="ECO:0000256" key="1">
    <source>
        <dbReference type="ARBA" id="ARBA00005622"/>
    </source>
</evidence>
<dbReference type="GO" id="GO:0016788">
    <property type="term" value="F:hydrolase activity, acting on ester bonds"/>
    <property type="evidence" value="ECO:0007669"/>
    <property type="project" value="TreeGrafter"/>
</dbReference>
<dbReference type="InterPro" id="IPR011990">
    <property type="entry name" value="TPR-like_helical_dom_sf"/>
</dbReference>
<dbReference type="SUPFAM" id="SSF53474">
    <property type="entry name" value="alpha/beta-Hydrolases"/>
    <property type="match status" value="1"/>
</dbReference>
<dbReference type="InterPro" id="IPR052558">
    <property type="entry name" value="Siderophore_Hydrolase_D"/>
</dbReference>
<dbReference type="InterPro" id="IPR029058">
    <property type="entry name" value="AB_hydrolase_fold"/>
</dbReference>
<dbReference type="InterPro" id="IPR019734">
    <property type="entry name" value="TPR_rpt"/>
</dbReference>
<evidence type="ECO:0008006" key="7">
    <source>
        <dbReference type="Google" id="ProtNLM"/>
    </source>
</evidence>
<dbReference type="Pfam" id="PF13181">
    <property type="entry name" value="TPR_8"/>
    <property type="match status" value="1"/>
</dbReference>
<dbReference type="PANTHER" id="PTHR40841:SF2">
    <property type="entry name" value="SIDEROPHORE-DEGRADING ESTERASE (EUROFUNG)"/>
    <property type="match status" value="1"/>
</dbReference>
<dbReference type="Gene3D" id="3.40.50.1820">
    <property type="entry name" value="alpha/beta hydrolase"/>
    <property type="match status" value="1"/>
</dbReference>
<comment type="caution">
    <text evidence="5">The sequence shown here is derived from an EMBL/GenBank/DDBJ whole genome shotgun (WGS) entry which is preliminary data.</text>
</comment>
<gene>
    <name evidence="5" type="ORF">IP98_00312</name>
</gene>
<dbReference type="PANTHER" id="PTHR40841">
    <property type="entry name" value="SIDEROPHORE TRIACETYLFUSARININE C ESTERASE"/>
    <property type="match status" value="1"/>
</dbReference>
<feature type="chain" id="PRO_5030178765" description="Alpha/beta superfamily hydrolase" evidence="4">
    <location>
        <begin position="22"/>
        <end position="409"/>
    </location>
</feature>
<dbReference type="AlphaFoldDB" id="V6S3Q3"/>
<dbReference type="EMBL" id="VLKQ01000001">
    <property type="protein sequence ID" value="TWI15320.1"/>
    <property type="molecule type" value="Genomic_DNA"/>
</dbReference>
<feature type="repeat" description="TPR" evidence="3">
    <location>
        <begin position="363"/>
        <end position="396"/>
    </location>
</feature>
<keyword evidence="3" id="KW-0802">TPR repeat</keyword>
<dbReference type="PROSITE" id="PS50005">
    <property type="entry name" value="TPR"/>
    <property type="match status" value="1"/>
</dbReference>
<evidence type="ECO:0000313" key="5">
    <source>
        <dbReference type="EMBL" id="TWI15320.1"/>
    </source>
</evidence>
<proteinExistence type="inferred from homology"/>
<accession>V6S3Q3</accession>
<organism evidence="5 6">
    <name type="scientific">Flavobacterium cauense R2A-7</name>
    <dbReference type="NCBI Taxonomy" id="1341154"/>
    <lineage>
        <taxon>Bacteria</taxon>
        <taxon>Pseudomonadati</taxon>
        <taxon>Bacteroidota</taxon>
        <taxon>Flavobacteriia</taxon>
        <taxon>Flavobacteriales</taxon>
        <taxon>Flavobacteriaceae</taxon>
        <taxon>Flavobacterium</taxon>
    </lineage>
</organism>
<dbReference type="Pfam" id="PF00756">
    <property type="entry name" value="Esterase"/>
    <property type="match status" value="1"/>
</dbReference>
<dbReference type="InterPro" id="IPR000801">
    <property type="entry name" value="Esterase-like"/>
</dbReference>
<reference evidence="5 6" key="1">
    <citation type="journal article" date="2015" name="Stand. Genomic Sci.">
        <title>Genomic Encyclopedia of Bacterial and Archaeal Type Strains, Phase III: the genomes of soil and plant-associated and newly described type strains.</title>
        <authorList>
            <person name="Whitman W.B."/>
            <person name="Woyke T."/>
            <person name="Klenk H.P."/>
            <person name="Zhou Y."/>
            <person name="Lilburn T.G."/>
            <person name="Beck B.J."/>
            <person name="De Vos P."/>
            <person name="Vandamme P."/>
            <person name="Eisen J.A."/>
            <person name="Garrity G."/>
            <person name="Hugenholtz P."/>
            <person name="Kyrpides N.C."/>
        </authorList>
    </citation>
    <scope>NUCLEOTIDE SEQUENCE [LARGE SCALE GENOMIC DNA]</scope>
    <source>
        <strain evidence="5 6">CGMCC 1.7270</strain>
    </source>
</reference>
<dbReference type="Proteomes" id="UP000319848">
    <property type="component" value="Unassembled WGS sequence"/>
</dbReference>
<sequence length="409" mass="46934">MKKIVKTLLMLLLLFPLHGVSQKTNRNVEKIVLGIKKTIHSTILNEDREIWIYAPNSNATNNSKLPVMYILDGPSFFNSFSSIAEYLNKAGKMPEMIIVGIANTNRLRDLTPSHSVFWSDGEQDSAALGASGGGENFIKFISDELIPYIDSSYKPAPYKMLVGHSLGGLTVINILLNHKELFDSYVAIDPSIWWDKHLVMKQTSEKLKSYNYSGKRLYFASANTMAKDMDTIRVLHDQANINSHVKENLQYRDILKSAAKSNLVWDWKYYPNDNHVSIPVIASYDAFRTIFKDYEFEKDLNDKSITLNQVKDHYAKVSKMMNYQVLPSQNMINNIGYNFLSNKEYDKAYSFFNLNIENYPSSANVYDSMGDLYIEKKDDKKAIELFKKALSLKEQPETRKKLEKLEMGK</sequence>
<evidence type="ECO:0000256" key="2">
    <source>
        <dbReference type="ARBA" id="ARBA00022801"/>
    </source>
</evidence>